<dbReference type="RefSeq" id="WP_153345681.1">
    <property type="nucleotide sequence ID" value="NZ_WEGI01000010.1"/>
</dbReference>
<dbReference type="SMART" id="SM00986">
    <property type="entry name" value="UDG"/>
    <property type="match status" value="1"/>
</dbReference>
<name>A0A7K0DU92_9NOCA</name>
<evidence type="ECO:0000256" key="3">
    <source>
        <dbReference type="ARBA" id="ARBA00023204"/>
    </source>
</evidence>
<dbReference type="SUPFAM" id="SSF52141">
    <property type="entry name" value="Uracil-DNA glycosylase-like"/>
    <property type="match status" value="1"/>
</dbReference>
<dbReference type="AlphaFoldDB" id="A0A7K0DU92"/>
<reference evidence="5 6" key="1">
    <citation type="submission" date="2019-10" db="EMBL/GenBank/DDBJ databases">
        <title>Nocardia macrotermitis sp. nov. and Nocardia aurantia sp. nov., isolated from the gut of fungus growing-termite Macrotermes natalensis.</title>
        <authorList>
            <person name="Benndorf R."/>
            <person name="Schwitalla J."/>
            <person name="Martin K."/>
            <person name="De Beer W."/>
            <person name="Kaster A.-K."/>
            <person name="Vollmers J."/>
            <person name="Poulsen M."/>
            <person name="Beemelmanns C."/>
        </authorList>
    </citation>
    <scope>NUCLEOTIDE SEQUENCE [LARGE SCALE GENOMIC DNA]</scope>
    <source>
        <strain evidence="5 6">RB56</strain>
    </source>
</reference>
<dbReference type="Pfam" id="PF03167">
    <property type="entry name" value="UDG"/>
    <property type="match status" value="1"/>
</dbReference>
<sequence>MPSARPTADQLAAATSATLIDVIAPDLRVLFCGINPGLWSGATGHHFARPGNRFWPALHRSGFTPRQLRPDEQEELLEFGLGITNVVPRTTARADELTAEEFRAGGRALIERVTRYRPRVLAVLGLGAYRTAFGRPRTTVGRQSESIGDTEVWVLPNPSGLNAHYTPAALADKFRILREAVDHPA</sequence>
<feature type="domain" description="Uracil-DNA glycosylase-like" evidence="4">
    <location>
        <begin position="20"/>
        <end position="178"/>
    </location>
</feature>
<organism evidence="5 6">
    <name type="scientific">Nocardia aurantia</name>
    <dbReference type="NCBI Taxonomy" id="2585199"/>
    <lineage>
        <taxon>Bacteria</taxon>
        <taxon>Bacillati</taxon>
        <taxon>Actinomycetota</taxon>
        <taxon>Actinomycetes</taxon>
        <taxon>Mycobacteriales</taxon>
        <taxon>Nocardiaceae</taxon>
        <taxon>Nocardia</taxon>
    </lineage>
</organism>
<accession>A0A7K0DU92</accession>
<dbReference type="SMART" id="SM00987">
    <property type="entry name" value="UreE_C"/>
    <property type="match status" value="1"/>
</dbReference>
<dbReference type="PANTHER" id="PTHR12159">
    <property type="entry name" value="G/T AND G/U MISMATCH-SPECIFIC DNA GLYCOSYLASE"/>
    <property type="match status" value="1"/>
</dbReference>
<dbReference type="InterPro" id="IPR005122">
    <property type="entry name" value="Uracil-DNA_glycosylase-like"/>
</dbReference>
<keyword evidence="6" id="KW-1185">Reference proteome</keyword>
<protein>
    <submittedName>
        <fullName evidence="5">G/U mismatch-specific DNA glycosylase</fullName>
        <ecNumber evidence="5">3.2.2.28</ecNumber>
    </submittedName>
</protein>
<dbReference type="EMBL" id="WEGI01000010">
    <property type="protein sequence ID" value="MQY29148.1"/>
    <property type="molecule type" value="Genomic_DNA"/>
</dbReference>
<comment type="caution">
    <text evidence="5">The sequence shown here is derived from an EMBL/GenBank/DDBJ whole genome shotgun (WGS) entry which is preliminary data.</text>
</comment>
<gene>
    <name evidence="5" type="primary">mug</name>
    <name evidence="5" type="ORF">NRB56_47370</name>
</gene>
<evidence type="ECO:0000256" key="2">
    <source>
        <dbReference type="ARBA" id="ARBA00022801"/>
    </source>
</evidence>
<dbReference type="OrthoDB" id="9799921at2"/>
<keyword evidence="1" id="KW-0227">DNA damage</keyword>
<dbReference type="GO" id="GO:0004844">
    <property type="term" value="F:uracil DNA N-glycosylase activity"/>
    <property type="evidence" value="ECO:0007669"/>
    <property type="project" value="TreeGrafter"/>
</dbReference>
<dbReference type="InterPro" id="IPR015637">
    <property type="entry name" value="MUG/TDG"/>
</dbReference>
<evidence type="ECO:0000256" key="1">
    <source>
        <dbReference type="ARBA" id="ARBA00022763"/>
    </source>
</evidence>
<evidence type="ECO:0000259" key="4">
    <source>
        <dbReference type="SMART" id="SM00986"/>
    </source>
</evidence>
<dbReference type="GO" id="GO:0006285">
    <property type="term" value="P:base-excision repair, AP site formation"/>
    <property type="evidence" value="ECO:0007669"/>
    <property type="project" value="InterPro"/>
</dbReference>
<dbReference type="InterPro" id="IPR036895">
    <property type="entry name" value="Uracil-DNA_glycosylase-like_sf"/>
</dbReference>
<dbReference type="EC" id="3.2.2.28" evidence="5"/>
<dbReference type="PANTHER" id="PTHR12159:SF9">
    <property type="entry name" value="G_T MISMATCH-SPECIFIC THYMINE DNA GLYCOSYLASE"/>
    <property type="match status" value="1"/>
</dbReference>
<keyword evidence="3" id="KW-0234">DNA repair</keyword>
<dbReference type="NCBIfam" id="NF007570">
    <property type="entry name" value="PRK10201.1"/>
    <property type="match status" value="1"/>
</dbReference>
<dbReference type="Proteomes" id="UP000431401">
    <property type="component" value="Unassembled WGS sequence"/>
</dbReference>
<dbReference type="GO" id="GO:0008263">
    <property type="term" value="F:pyrimidine-specific mismatch base pair DNA N-glycosylase activity"/>
    <property type="evidence" value="ECO:0007669"/>
    <property type="project" value="TreeGrafter"/>
</dbReference>
<keyword evidence="5" id="KW-0326">Glycosidase</keyword>
<keyword evidence="2 5" id="KW-0378">Hydrolase</keyword>
<dbReference type="CDD" id="cd10028">
    <property type="entry name" value="UDG-F2_TDG_MUG"/>
    <property type="match status" value="1"/>
</dbReference>
<proteinExistence type="predicted"/>
<dbReference type="Gene3D" id="3.40.470.10">
    <property type="entry name" value="Uracil-DNA glycosylase-like domain"/>
    <property type="match status" value="1"/>
</dbReference>
<evidence type="ECO:0000313" key="5">
    <source>
        <dbReference type="EMBL" id="MQY29148.1"/>
    </source>
</evidence>
<evidence type="ECO:0000313" key="6">
    <source>
        <dbReference type="Proteomes" id="UP000431401"/>
    </source>
</evidence>